<feature type="signal peptide" evidence="1">
    <location>
        <begin position="1"/>
        <end position="18"/>
    </location>
</feature>
<comment type="caution">
    <text evidence="3">The sequence shown here is derived from an EMBL/GenBank/DDBJ whole genome shotgun (WGS) entry which is preliminary data.</text>
</comment>
<keyword evidence="4" id="KW-1185">Reference proteome</keyword>
<name>A0AAV0XZV0_9HEMI</name>
<dbReference type="Pfam" id="PF21787">
    <property type="entry name" value="TNP-like_RNaseH_N"/>
    <property type="match status" value="1"/>
</dbReference>
<reference evidence="3 4" key="1">
    <citation type="submission" date="2023-01" db="EMBL/GenBank/DDBJ databases">
        <authorList>
            <person name="Whitehead M."/>
        </authorList>
    </citation>
    <scope>NUCLEOTIDE SEQUENCE [LARGE SCALE GENOMIC DNA]</scope>
</reference>
<organism evidence="3 4">
    <name type="scientific">Macrosiphum euphorbiae</name>
    <name type="common">potato aphid</name>
    <dbReference type="NCBI Taxonomy" id="13131"/>
    <lineage>
        <taxon>Eukaryota</taxon>
        <taxon>Metazoa</taxon>
        <taxon>Ecdysozoa</taxon>
        <taxon>Arthropoda</taxon>
        <taxon>Hexapoda</taxon>
        <taxon>Insecta</taxon>
        <taxon>Pterygota</taxon>
        <taxon>Neoptera</taxon>
        <taxon>Paraneoptera</taxon>
        <taxon>Hemiptera</taxon>
        <taxon>Sternorrhyncha</taxon>
        <taxon>Aphidomorpha</taxon>
        <taxon>Aphidoidea</taxon>
        <taxon>Aphididae</taxon>
        <taxon>Macrosiphini</taxon>
        <taxon>Macrosiphum</taxon>
    </lineage>
</organism>
<dbReference type="InterPro" id="IPR048365">
    <property type="entry name" value="TNP-like_RNaseH_N"/>
</dbReference>
<protein>
    <recommendedName>
        <fullName evidence="2">Transposable element P transposase-like RNase H domain-containing protein</fullName>
    </recommendedName>
</protein>
<proteinExistence type="predicted"/>
<keyword evidence="1" id="KW-0732">Signal</keyword>
<evidence type="ECO:0000256" key="1">
    <source>
        <dbReference type="SAM" id="SignalP"/>
    </source>
</evidence>
<feature type="domain" description="Transposable element P transposase-like RNase H" evidence="2">
    <location>
        <begin position="178"/>
        <end position="264"/>
    </location>
</feature>
<feature type="chain" id="PRO_5043482921" description="Transposable element P transposase-like RNase H domain-containing protein" evidence="1">
    <location>
        <begin position="19"/>
        <end position="278"/>
    </location>
</feature>
<sequence length="278" mass="32171">MVVAVLNTMLFLPYFVLQKKLRNENHQKKRQMTKPLNHIMEVNSVGASKPSDCNLEHVQAMSDVIIHNNLSSNDHLYKSMVFKINHYKKQLRFLSDKLKKNETNKSAELLKSIFNNDQIEALSRKSTKFMKWSNPTICKALKIKFSCGNNGYEEMLKQKILFPSQRTLRRRLQMLKFDSGVLDEVFKFLEIKIQTFQDTHERECVLIMDEMAITPSNIFDVSLNKNVGNITLPNHEGTATNVLVFMLGGISTRWKQTVAYYFTGPSVNGTVYPHHQPR</sequence>
<dbReference type="Proteomes" id="UP001160148">
    <property type="component" value="Unassembled WGS sequence"/>
</dbReference>
<evidence type="ECO:0000259" key="2">
    <source>
        <dbReference type="Pfam" id="PF21787"/>
    </source>
</evidence>
<dbReference type="AlphaFoldDB" id="A0AAV0XZV0"/>
<accession>A0AAV0XZV0</accession>
<evidence type="ECO:0000313" key="4">
    <source>
        <dbReference type="Proteomes" id="UP001160148"/>
    </source>
</evidence>
<evidence type="ECO:0000313" key="3">
    <source>
        <dbReference type="EMBL" id="CAI6373663.1"/>
    </source>
</evidence>
<dbReference type="EMBL" id="CARXXK010001107">
    <property type="protein sequence ID" value="CAI6373663.1"/>
    <property type="molecule type" value="Genomic_DNA"/>
</dbReference>
<gene>
    <name evidence="3" type="ORF">MEUPH1_LOCUS27381</name>
</gene>